<dbReference type="KEGG" id="cmos:111430599"/>
<evidence type="ECO:0000256" key="4">
    <source>
        <dbReference type="ARBA" id="ARBA00022989"/>
    </source>
</evidence>
<dbReference type="InterPro" id="IPR045861">
    <property type="entry name" value="CorA_cytoplasmic_dom"/>
</dbReference>
<dbReference type="GO" id="GO:0016020">
    <property type="term" value="C:membrane"/>
    <property type="evidence" value="ECO:0007669"/>
    <property type="project" value="UniProtKB-SubCell"/>
</dbReference>
<evidence type="ECO:0000256" key="2">
    <source>
        <dbReference type="ARBA" id="ARBA00009765"/>
    </source>
</evidence>
<dbReference type="Proteomes" id="UP000504609">
    <property type="component" value="Unplaced"/>
</dbReference>
<feature type="transmembrane region" description="Helical" evidence="6">
    <location>
        <begin position="403"/>
        <end position="429"/>
    </location>
</feature>
<gene>
    <name evidence="8" type="primary">LOC111430599</name>
</gene>
<accession>A0A6J1E3X5</accession>
<reference evidence="8" key="1">
    <citation type="submission" date="2025-08" db="UniProtKB">
        <authorList>
            <consortium name="RefSeq"/>
        </authorList>
    </citation>
    <scope>IDENTIFICATION</scope>
    <source>
        <tissue evidence="8">Young leaves</tissue>
    </source>
</reference>
<dbReference type="PANTHER" id="PTHR47468">
    <property type="entry name" value="OS08G0130000 PROTEIN"/>
    <property type="match status" value="1"/>
</dbReference>
<evidence type="ECO:0000313" key="7">
    <source>
        <dbReference type="Proteomes" id="UP000504609"/>
    </source>
</evidence>
<dbReference type="PANTHER" id="PTHR47468:SF1">
    <property type="entry name" value="OS08G0130000 PROTEIN"/>
    <property type="match status" value="1"/>
</dbReference>
<dbReference type="SUPFAM" id="SSF144083">
    <property type="entry name" value="Magnesium transport protein CorA, transmembrane region"/>
    <property type="match status" value="1"/>
</dbReference>
<dbReference type="Gene3D" id="1.20.58.340">
    <property type="entry name" value="Magnesium transport protein CorA, transmembrane region"/>
    <property type="match status" value="2"/>
</dbReference>
<dbReference type="SUPFAM" id="SSF143865">
    <property type="entry name" value="CorA soluble domain-like"/>
    <property type="match status" value="1"/>
</dbReference>
<dbReference type="GO" id="GO:0046873">
    <property type="term" value="F:metal ion transmembrane transporter activity"/>
    <property type="evidence" value="ECO:0007669"/>
    <property type="project" value="InterPro"/>
</dbReference>
<comment type="subcellular location">
    <subcellularLocation>
        <location evidence="1">Membrane</location>
        <topology evidence="1">Multi-pass membrane protein</topology>
    </subcellularLocation>
</comment>
<organism evidence="7 8">
    <name type="scientific">Cucurbita moschata</name>
    <name type="common">Winter crookneck squash</name>
    <name type="synonym">Cucurbita pepo var. moschata</name>
    <dbReference type="NCBI Taxonomy" id="3662"/>
    <lineage>
        <taxon>Eukaryota</taxon>
        <taxon>Viridiplantae</taxon>
        <taxon>Streptophyta</taxon>
        <taxon>Embryophyta</taxon>
        <taxon>Tracheophyta</taxon>
        <taxon>Spermatophyta</taxon>
        <taxon>Magnoliopsida</taxon>
        <taxon>eudicotyledons</taxon>
        <taxon>Gunneridae</taxon>
        <taxon>Pentapetalae</taxon>
        <taxon>rosids</taxon>
        <taxon>fabids</taxon>
        <taxon>Cucurbitales</taxon>
        <taxon>Cucurbitaceae</taxon>
        <taxon>Cucurbiteae</taxon>
        <taxon>Cucurbita</taxon>
    </lineage>
</organism>
<sequence length="468" mass="53011">MWCLKFQNKSMELANGEPAAKGELNEMEREPSGRLLLREGGLSRTHFPGMVRKRAYIFDGNDNYYNKEWDLTEGRGKEFCWYHVELPKGNQKLSQSAQYLIDVLCPPLNLQDILSLVSNGPFCGHVNGALVFRVNSPGPASSDFTFRIAARITKNSVITVSLGRVPRLGFSPVGQSLLSEVPSVENPSHLRGEQRETGGTVIREHVLEFLLTMNHSEEADNPVPASLSNLVVHIIDTHVDHLQDVVTKLEIELDSVELEMDKGGFTSKKQMLDDRRFPKMNLNLQRLLQVIAHGEQVFPRVKEKCSSKQWFASKDISSLEELIGRLRRLKENVGFLANRVIAIQTGLDSWQAEQINRKLYYLSFLSIIFLPLSVITGVFGMNVGGVPWTEQRNPELKEGFRNVMLLCAVMLILVLLCFSFPAIYTYLVMWNRRRKMRKSWSLNRKSFLKRTVKNGAGDRGGGGGYLRI</sequence>
<dbReference type="RefSeq" id="XP_022922657.1">
    <property type="nucleotide sequence ID" value="XM_023066889.1"/>
</dbReference>
<dbReference type="InterPro" id="IPR002523">
    <property type="entry name" value="MgTranspt_CorA/ZnTranspt_ZntB"/>
</dbReference>
<keyword evidence="3 6" id="KW-0812">Transmembrane</keyword>
<keyword evidence="4 6" id="KW-1133">Transmembrane helix</keyword>
<evidence type="ECO:0000256" key="5">
    <source>
        <dbReference type="ARBA" id="ARBA00023136"/>
    </source>
</evidence>
<dbReference type="GeneID" id="111430599"/>
<proteinExistence type="inferred from homology"/>
<keyword evidence="7" id="KW-1185">Reference proteome</keyword>
<comment type="similarity">
    <text evidence="2">Belongs to the CorA metal ion transporter (MIT) (TC 1.A.35) family.</text>
</comment>
<dbReference type="Pfam" id="PF01544">
    <property type="entry name" value="CorA"/>
    <property type="match status" value="1"/>
</dbReference>
<keyword evidence="5 6" id="KW-0472">Membrane</keyword>
<evidence type="ECO:0000256" key="1">
    <source>
        <dbReference type="ARBA" id="ARBA00004141"/>
    </source>
</evidence>
<protein>
    <submittedName>
        <fullName evidence="8">Uncharacterized protein LOC111430599 isoform X1</fullName>
    </submittedName>
</protein>
<evidence type="ECO:0000256" key="6">
    <source>
        <dbReference type="SAM" id="Phobius"/>
    </source>
</evidence>
<feature type="transmembrane region" description="Helical" evidence="6">
    <location>
        <begin position="359"/>
        <end position="383"/>
    </location>
</feature>
<dbReference type="AlphaFoldDB" id="A0A6J1E3X5"/>
<evidence type="ECO:0000256" key="3">
    <source>
        <dbReference type="ARBA" id="ARBA00022692"/>
    </source>
</evidence>
<evidence type="ECO:0000313" key="8">
    <source>
        <dbReference type="RefSeq" id="XP_022922657.1"/>
    </source>
</evidence>
<name>A0A6J1E3X5_CUCMO</name>
<dbReference type="InterPro" id="IPR045863">
    <property type="entry name" value="CorA_TM1_TM2"/>
</dbReference>